<dbReference type="PRINTS" id="PR00081">
    <property type="entry name" value="GDHRDH"/>
</dbReference>
<dbReference type="EMBL" id="BOOK01000039">
    <property type="protein sequence ID" value="GII03523.1"/>
    <property type="molecule type" value="Genomic_DNA"/>
</dbReference>
<dbReference type="PROSITE" id="PS00061">
    <property type="entry name" value="ADH_SHORT"/>
    <property type="match status" value="1"/>
</dbReference>
<comment type="caution">
    <text evidence="2">The sequence shown here is derived from an EMBL/GenBank/DDBJ whole genome shotgun (WGS) entry which is preliminary data.</text>
</comment>
<dbReference type="RefSeq" id="WP_203877802.1">
    <property type="nucleotide sequence ID" value="NZ_BOOK01000039.1"/>
</dbReference>
<dbReference type="InterPro" id="IPR002347">
    <property type="entry name" value="SDR_fam"/>
</dbReference>
<comment type="similarity">
    <text evidence="1">Belongs to the short-chain dehydrogenases/reductases (SDR) family.</text>
</comment>
<dbReference type="PRINTS" id="PR00080">
    <property type="entry name" value="SDRFAMILY"/>
</dbReference>
<dbReference type="Proteomes" id="UP000634476">
    <property type="component" value="Unassembled WGS sequence"/>
</dbReference>
<evidence type="ECO:0000313" key="3">
    <source>
        <dbReference type="Proteomes" id="UP000634476"/>
    </source>
</evidence>
<accession>A0A8J3T0H2</accession>
<dbReference type="AlphaFoldDB" id="A0A8J3T0H2"/>
<evidence type="ECO:0000313" key="2">
    <source>
        <dbReference type="EMBL" id="GII03523.1"/>
    </source>
</evidence>
<dbReference type="Gene3D" id="3.40.50.720">
    <property type="entry name" value="NAD(P)-binding Rossmann-like Domain"/>
    <property type="match status" value="1"/>
</dbReference>
<proteinExistence type="inferred from homology"/>
<dbReference type="GO" id="GO:0016616">
    <property type="term" value="F:oxidoreductase activity, acting on the CH-OH group of donors, NAD or NADP as acceptor"/>
    <property type="evidence" value="ECO:0007669"/>
    <property type="project" value="TreeGrafter"/>
</dbReference>
<dbReference type="Pfam" id="PF13561">
    <property type="entry name" value="adh_short_C2"/>
    <property type="match status" value="1"/>
</dbReference>
<keyword evidence="3" id="KW-1185">Reference proteome</keyword>
<dbReference type="InterPro" id="IPR020904">
    <property type="entry name" value="Sc_DH/Rdtase_CS"/>
</dbReference>
<dbReference type="SUPFAM" id="SSF51735">
    <property type="entry name" value="NAD(P)-binding Rossmann-fold domains"/>
    <property type="match status" value="1"/>
</dbReference>
<dbReference type="GO" id="GO:0030497">
    <property type="term" value="P:fatty acid elongation"/>
    <property type="evidence" value="ECO:0007669"/>
    <property type="project" value="TreeGrafter"/>
</dbReference>
<name>A0A8J3T0H2_9ACTN</name>
<sequence length="244" mass="25471">MREIVVTGGGTGIGYAVAAAFVAQGDRVTITGRREQVLKEACDRLDDPARTAYVAFNAANPVAVGESLGRLPARVDVLVNNAGGNTNLDRPAADDDLMDVAEGWWANLNANLLSAVLVTTALVPRMPDHGRIVMIGSIAARGTGSGSYGAAKAALEAWTADLAAELGPRGITANVVSPGLIVDTGFFRGRLTEEGVRRRVESTRNGRAGTPDDVAQTVRFLSSPEARHLTGQVVHVNGGAYLGR</sequence>
<protein>
    <submittedName>
        <fullName evidence="2">3-oxoacyl-ACP reductase</fullName>
    </submittedName>
</protein>
<dbReference type="PANTHER" id="PTHR42760">
    <property type="entry name" value="SHORT-CHAIN DEHYDROGENASES/REDUCTASES FAMILY MEMBER"/>
    <property type="match status" value="1"/>
</dbReference>
<dbReference type="PANTHER" id="PTHR42760:SF40">
    <property type="entry name" value="3-OXOACYL-[ACYL-CARRIER-PROTEIN] REDUCTASE, CHLOROPLASTIC"/>
    <property type="match status" value="1"/>
</dbReference>
<evidence type="ECO:0000256" key="1">
    <source>
        <dbReference type="ARBA" id="ARBA00006484"/>
    </source>
</evidence>
<organism evidence="2 3">
    <name type="scientific">Planobispora takensis</name>
    <dbReference type="NCBI Taxonomy" id="1367882"/>
    <lineage>
        <taxon>Bacteria</taxon>
        <taxon>Bacillati</taxon>
        <taxon>Actinomycetota</taxon>
        <taxon>Actinomycetes</taxon>
        <taxon>Streptosporangiales</taxon>
        <taxon>Streptosporangiaceae</taxon>
        <taxon>Planobispora</taxon>
    </lineage>
</organism>
<dbReference type="CDD" id="cd05233">
    <property type="entry name" value="SDR_c"/>
    <property type="match status" value="1"/>
</dbReference>
<dbReference type="InterPro" id="IPR036291">
    <property type="entry name" value="NAD(P)-bd_dom_sf"/>
</dbReference>
<gene>
    <name evidence="2" type="primary">fabG_2</name>
    <name evidence="2" type="ORF">Pta02_55310</name>
</gene>
<reference evidence="2" key="1">
    <citation type="submission" date="2021-01" db="EMBL/GenBank/DDBJ databases">
        <title>Whole genome shotgun sequence of Planobispora takensis NBRC 109077.</title>
        <authorList>
            <person name="Komaki H."/>
            <person name="Tamura T."/>
        </authorList>
    </citation>
    <scope>NUCLEOTIDE SEQUENCE</scope>
    <source>
        <strain evidence="2">NBRC 109077</strain>
    </source>
</reference>